<keyword evidence="3" id="KW-1185">Reference proteome</keyword>
<organism evidence="2 3">
    <name type="scientific">Haemaphysalis longicornis</name>
    <name type="common">Bush tick</name>
    <dbReference type="NCBI Taxonomy" id="44386"/>
    <lineage>
        <taxon>Eukaryota</taxon>
        <taxon>Metazoa</taxon>
        <taxon>Ecdysozoa</taxon>
        <taxon>Arthropoda</taxon>
        <taxon>Chelicerata</taxon>
        <taxon>Arachnida</taxon>
        <taxon>Acari</taxon>
        <taxon>Parasitiformes</taxon>
        <taxon>Ixodida</taxon>
        <taxon>Ixodoidea</taxon>
        <taxon>Ixodidae</taxon>
        <taxon>Haemaphysalinae</taxon>
        <taxon>Haemaphysalis</taxon>
    </lineage>
</organism>
<evidence type="ECO:0000259" key="1">
    <source>
        <dbReference type="Pfam" id="PF14694"/>
    </source>
</evidence>
<accession>A0A9J6H922</accession>
<dbReference type="InterPro" id="IPR032794">
    <property type="entry name" value="LINES_N"/>
</dbReference>
<feature type="domain" description="Protein Lines N-terminal" evidence="1">
    <location>
        <begin position="1"/>
        <end position="48"/>
    </location>
</feature>
<sequence length="114" mass="12987">MFLGFLRSLGNDHVTLIDLVTSQETCALLYFVRYLRLVISDWDTFVRCHNEPIADAEEGDPSSRLQAQLDSTMAALVRTRIKLEKMAQRPGLLPFNVTPLVRLIERCESLYEGS</sequence>
<reference evidence="2 3" key="1">
    <citation type="journal article" date="2020" name="Cell">
        <title>Large-Scale Comparative Analyses of Tick Genomes Elucidate Their Genetic Diversity and Vector Capacities.</title>
        <authorList>
            <consortium name="Tick Genome and Microbiome Consortium (TIGMIC)"/>
            <person name="Jia N."/>
            <person name="Wang J."/>
            <person name="Shi W."/>
            <person name="Du L."/>
            <person name="Sun Y."/>
            <person name="Zhan W."/>
            <person name="Jiang J.F."/>
            <person name="Wang Q."/>
            <person name="Zhang B."/>
            <person name="Ji P."/>
            <person name="Bell-Sakyi L."/>
            <person name="Cui X.M."/>
            <person name="Yuan T.T."/>
            <person name="Jiang B.G."/>
            <person name="Yang W.F."/>
            <person name="Lam T.T."/>
            <person name="Chang Q.C."/>
            <person name="Ding S.J."/>
            <person name="Wang X.J."/>
            <person name="Zhu J.G."/>
            <person name="Ruan X.D."/>
            <person name="Zhao L."/>
            <person name="Wei J.T."/>
            <person name="Ye R.Z."/>
            <person name="Que T.C."/>
            <person name="Du C.H."/>
            <person name="Zhou Y.H."/>
            <person name="Cheng J.X."/>
            <person name="Dai P.F."/>
            <person name="Guo W.B."/>
            <person name="Han X.H."/>
            <person name="Huang E.J."/>
            <person name="Li L.F."/>
            <person name="Wei W."/>
            <person name="Gao Y.C."/>
            <person name="Liu J.Z."/>
            <person name="Shao H.Z."/>
            <person name="Wang X."/>
            <person name="Wang C.C."/>
            <person name="Yang T.C."/>
            <person name="Huo Q.B."/>
            <person name="Li W."/>
            <person name="Chen H.Y."/>
            <person name="Chen S.E."/>
            <person name="Zhou L.G."/>
            <person name="Ni X.B."/>
            <person name="Tian J.H."/>
            <person name="Sheng Y."/>
            <person name="Liu T."/>
            <person name="Pan Y.S."/>
            <person name="Xia L.Y."/>
            <person name="Li J."/>
            <person name="Zhao F."/>
            <person name="Cao W.C."/>
        </authorList>
    </citation>
    <scope>NUCLEOTIDE SEQUENCE [LARGE SCALE GENOMIC DNA]</scope>
    <source>
        <strain evidence="2">HaeL-2018</strain>
    </source>
</reference>
<dbReference type="VEuPathDB" id="VectorBase:HLOH_040837"/>
<dbReference type="Proteomes" id="UP000821853">
    <property type="component" value="Unassembled WGS sequence"/>
</dbReference>
<name>A0A9J6H922_HAELO</name>
<proteinExistence type="predicted"/>
<dbReference type="PANTHER" id="PTHR16057">
    <property type="entry name" value="WINS1, 2 PROTEIN"/>
    <property type="match status" value="1"/>
</dbReference>
<evidence type="ECO:0000313" key="3">
    <source>
        <dbReference type="Proteomes" id="UP000821853"/>
    </source>
</evidence>
<comment type="caution">
    <text evidence="2">The sequence shown here is derived from an EMBL/GenBank/DDBJ whole genome shotgun (WGS) entry which is preliminary data.</text>
</comment>
<gene>
    <name evidence="2" type="ORF">HPB48_025534</name>
</gene>
<dbReference type="AlphaFoldDB" id="A0A9J6H922"/>
<dbReference type="OrthoDB" id="8251209at2759"/>
<evidence type="ECO:0000313" key="2">
    <source>
        <dbReference type="EMBL" id="KAH9383764.1"/>
    </source>
</evidence>
<dbReference type="EMBL" id="JABSTR010001252">
    <property type="protein sequence ID" value="KAH9383764.1"/>
    <property type="molecule type" value="Genomic_DNA"/>
</dbReference>
<dbReference type="Pfam" id="PF14694">
    <property type="entry name" value="LINES_N"/>
    <property type="match status" value="1"/>
</dbReference>
<dbReference type="InterPro" id="IPR024875">
    <property type="entry name" value="Protein_Lines"/>
</dbReference>
<protein>
    <recommendedName>
        <fullName evidence="1">Protein Lines N-terminal domain-containing protein</fullName>
    </recommendedName>
</protein>
<dbReference type="PANTHER" id="PTHR16057:SF1">
    <property type="entry name" value="PROTEIN LINES HOMOLOG 1"/>
    <property type="match status" value="1"/>
</dbReference>